<evidence type="ECO:0000313" key="1">
    <source>
        <dbReference type="EMBL" id="MCL6741249.1"/>
    </source>
</evidence>
<dbReference type="SUPFAM" id="SSF54637">
    <property type="entry name" value="Thioesterase/thiol ester dehydrase-isomerase"/>
    <property type="match status" value="1"/>
</dbReference>
<evidence type="ECO:0000313" key="2">
    <source>
        <dbReference type="Proteomes" id="UP001165383"/>
    </source>
</evidence>
<dbReference type="Gene3D" id="3.10.129.10">
    <property type="entry name" value="Hotdog Thioesterase"/>
    <property type="match status" value="1"/>
</dbReference>
<accession>A0ABT0SA25</accession>
<name>A0ABT0SA25_9SPHN</name>
<gene>
    <name evidence="1" type="ORF">LZ518_08915</name>
</gene>
<dbReference type="EMBL" id="JAMGBB010000001">
    <property type="protein sequence ID" value="MCL6741249.1"/>
    <property type="molecule type" value="Genomic_DNA"/>
</dbReference>
<organism evidence="1 2">
    <name type="scientific">Sphingomonas brevis</name>
    <dbReference type="NCBI Taxonomy" id="2908206"/>
    <lineage>
        <taxon>Bacteria</taxon>
        <taxon>Pseudomonadati</taxon>
        <taxon>Pseudomonadota</taxon>
        <taxon>Alphaproteobacteria</taxon>
        <taxon>Sphingomonadales</taxon>
        <taxon>Sphingomonadaceae</taxon>
        <taxon>Sphingomonas</taxon>
    </lineage>
</organism>
<reference evidence="1" key="1">
    <citation type="submission" date="2022-05" db="EMBL/GenBank/DDBJ databases">
        <authorList>
            <person name="Jo J.-H."/>
            <person name="Im W.-T."/>
        </authorList>
    </citation>
    <scope>NUCLEOTIDE SEQUENCE</scope>
    <source>
        <strain evidence="1">RB56-2</strain>
    </source>
</reference>
<dbReference type="RefSeq" id="WP_249915646.1">
    <property type="nucleotide sequence ID" value="NZ_JAMGBB010000001.1"/>
</dbReference>
<evidence type="ECO:0008006" key="3">
    <source>
        <dbReference type="Google" id="ProtNLM"/>
    </source>
</evidence>
<dbReference type="Proteomes" id="UP001165383">
    <property type="component" value="Unassembled WGS sequence"/>
</dbReference>
<proteinExistence type="predicted"/>
<keyword evidence="2" id="KW-1185">Reference proteome</keyword>
<sequence>MTSQSDEVHIAHRFRGPPASGNGGYVVGLVAEWIDGPAEVTLLAPPPLDVPLHRRRDDAEVMLFDAERNYARGRPYDEPFDFDLPGPPTEDELEAAAMSFPGPSGHPIPGCFVCGTERGPGDGLCIYPGESPHRDVAVAEWSAPAEFADDHGHIEERFIWAALDCPSYFGLCEPRPLALLARLAGRVDRKVTPGERLSITSWELSREGRKHHSATVIHDEAGDVVALAKALWIEINRLPGGGAN</sequence>
<protein>
    <recommendedName>
        <fullName evidence="3">Thioesterase family protein</fullName>
    </recommendedName>
</protein>
<dbReference type="InterPro" id="IPR029069">
    <property type="entry name" value="HotDog_dom_sf"/>
</dbReference>
<comment type="caution">
    <text evidence="1">The sequence shown here is derived from an EMBL/GenBank/DDBJ whole genome shotgun (WGS) entry which is preliminary data.</text>
</comment>